<feature type="domain" description="HTH gntR-type" evidence="4">
    <location>
        <begin position="9"/>
        <end position="77"/>
    </location>
</feature>
<sequence length="123" mass="13815">MEVRLTGKKSIYEEITDTYERYIRLGVLREGERLPSVRALAVKLGINPNTVERAYTELEARGLIRTIPKKGVYVLGAQAHSRVYEEARHQLSVLKDAGLTEREARAALEEVYGAQSEQGEGNI</sequence>
<gene>
    <name evidence="5" type="ORF">H9812_00695</name>
</gene>
<organism evidence="5 6">
    <name type="scientific">Candidatus Gallimonas intestinigallinarum</name>
    <dbReference type="NCBI Taxonomy" id="2838604"/>
    <lineage>
        <taxon>Bacteria</taxon>
        <taxon>Bacillati</taxon>
        <taxon>Bacillota</taxon>
        <taxon>Clostridia</taxon>
        <taxon>Candidatus Gallimonas</taxon>
    </lineage>
</organism>
<keyword evidence="1" id="KW-0805">Transcription regulation</keyword>
<evidence type="ECO:0000256" key="3">
    <source>
        <dbReference type="ARBA" id="ARBA00023163"/>
    </source>
</evidence>
<dbReference type="PANTHER" id="PTHR38445:SF9">
    <property type="entry name" value="HTH-TYPE TRANSCRIPTIONAL REPRESSOR YTRA"/>
    <property type="match status" value="1"/>
</dbReference>
<dbReference type="SUPFAM" id="SSF46785">
    <property type="entry name" value="Winged helix' DNA-binding domain"/>
    <property type="match status" value="1"/>
</dbReference>
<dbReference type="PROSITE" id="PS50949">
    <property type="entry name" value="HTH_GNTR"/>
    <property type="match status" value="1"/>
</dbReference>
<dbReference type="Pfam" id="PF00392">
    <property type="entry name" value="GntR"/>
    <property type="match status" value="1"/>
</dbReference>
<evidence type="ECO:0000259" key="4">
    <source>
        <dbReference type="PROSITE" id="PS50949"/>
    </source>
</evidence>
<reference evidence="5" key="1">
    <citation type="journal article" date="2021" name="PeerJ">
        <title>Extensive microbial diversity within the chicken gut microbiome revealed by metagenomics and culture.</title>
        <authorList>
            <person name="Gilroy R."/>
            <person name="Ravi A."/>
            <person name="Getino M."/>
            <person name="Pursley I."/>
            <person name="Horton D.L."/>
            <person name="Alikhan N.F."/>
            <person name="Baker D."/>
            <person name="Gharbi K."/>
            <person name="Hall N."/>
            <person name="Watson M."/>
            <person name="Adriaenssens E.M."/>
            <person name="Foster-Nyarko E."/>
            <person name="Jarju S."/>
            <person name="Secka A."/>
            <person name="Antonio M."/>
            <person name="Oren A."/>
            <person name="Chaudhuri R.R."/>
            <person name="La Ragione R."/>
            <person name="Hildebrand F."/>
            <person name="Pallen M.J."/>
        </authorList>
    </citation>
    <scope>NUCLEOTIDE SEQUENCE</scope>
    <source>
        <strain evidence="5">CHK33-5263</strain>
    </source>
</reference>
<evidence type="ECO:0000313" key="6">
    <source>
        <dbReference type="Proteomes" id="UP000824044"/>
    </source>
</evidence>
<dbReference type="PANTHER" id="PTHR38445">
    <property type="entry name" value="HTH-TYPE TRANSCRIPTIONAL REPRESSOR YTRA"/>
    <property type="match status" value="1"/>
</dbReference>
<evidence type="ECO:0000256" key="2">
    <source>
        <dbReference type="ARBA" id="ARBA00023125"/>
    </source>
</evidence>
<dbReference type="InterPro" id="IPR036388">
    <property type="entry name" value="WH-like_DNA-bd_sf"/>
</dbReference>
<reference evidence="5" key="2">
    <citation type="submission" date="2021-04" db="EMBL/GenBank/DDBJ databases">
        <authorList>
            <person name="Gilroy R."/>
        </authorList>
    </citation>
    <scope>NUCLEOTIDE SEQUENCE</scope>
    <source>
        <strain evidence="5">CHK33-5263</strain>
    </source>
</reference>
<evidence type="ECO:0000256" key="1">
    <source>
        <dbReference type="ARBA" id="ARBA00023015"/>
    </source>
</evidence>
<dbReference type="AlphaFoldDB" id="A0A9D2IUV6"/>
<dbReference type="InterPro" id="IPR000524">
    <property type="entry name" value="Tscrpt_reg_HTH_GntR"/>
</dbReference>
<keyword evidence="2" id="KW-0238">DNA-binding</keyword>
<dbReference type="InterPro" id="IPR036390">
    <property type="entry name" value="WH_DNA-bd_sf"/>
</dbReference>
<dbReference type="CDD" id="cd07377">
    <property type="entry name" value="WHTH_GntR"/>
    <property type="match status" value="1"/>
</dbReference>
<keyword evidence="3" id="KW-0804">Transcription</keyword>
<comment type="caution">
    <text evidence="5">The sequence shown here is derived from an EMBL/GenBank/DDBJ whole genome shotgun (WGS) entry which is preliminary data.</text>
</comment>
<accession>A0A9D2IUV6</accession>
<dbReference type="Proteomes" id="UP000824044">
    <property type="component" value="Unassembled WGS sequence"/>
</dbReference>
<protein>
    <submittedName>
        <fullName evidence="5">GntR family transcriptional regulator</fullName>
    </submittedName>
</protein>
<dbReference type="PRINTS" id="PR00035">
    <property type="entry name" value="HTHGNTR"/>
</dbReference>
<proteinExistence type="predicted"/>
<evidence type="ECO:0000313" key="5">
    <source>
        <dbReference type="EMBL" id="HIZ23984.1"/>
    </source>
</evidence>
<dbReference type="GO" id="GO:0003700">
    <property type="term" value="F:DNA-binding transcription factor activity"/>
    <property type="evidence" value="ECO:0007669"/>
    <property type="project" value="InterPro"/>
</dbReference>
<dbReference type="GO" id="GO:0003677">
    <property type="term" value="F:DNA binding"/>
    <property type="evidence" value="ECO:0007669"/>
    <property type="project" value="UniProtKB-KW"/>
</dbReference>
<dbReference type="EMBL" id="DXBS01000016">
    <property type="protein sequence ID" value="HIZ23984.1"/>
    <property type="molecule type" value="Genomic_DNA"/>
</dbReference>
<dbReference type="SMART" id="SM00345">
    <property type="entry name" value="HTH_GNTR"/>
    <property type="match status" value="1"/>
</dbReference>
<name>A0A9D2IUV6_9FIRM</name>
<dbReference type="Gene3D" id="1.10.10.10">
    <property type="entry name" value="Winged helix-like DNA-binding domain superfamily/Winged helix DNA-binding domain"/>
    <property type="match status" value="1"/>
</dbReference>